<evidence type="ECO:0000256" key="2">
    <source>
        <dbReference type="ARBA" id="ARBA00008645"/>
    </source>
</evidence>
<accession>A0AA97KYT6</accession>
<sequence length="330" mass="37687">MMILMTASGAVAGLLITFATMYYWRPSEIIKLLIWFMFKKRGVKVKYVKHEGYKFSYFCQGKPGPQPSILMFHGFSLGKYMWLYIIQYFPKDVHVVCVDLPGHGETTRVPGESYTAVEQAKRMHQFVECSGLNRKPFHLVGISMGGMVAGVYAALYPSEVYCLSLLCPAGLRYPMDNDFVQRLKELEKSKDYDNIPLIPLTVNQSKEMLEMVTYHPPPNPNKQLLQGFLDYQKPHTKFFTKCFLDITSVESRYSLQDNINKITAPTQVIWGKHDKVLDPAGGEIFANAIPGCQVHMLDKCGHFIIIERPRKSTKLILEFHASVCDSKKKH</sequence>
<evidence type="ECO:0000256" key="1">
    <source>
        <dbReference type="ARBA" id="ARBA00001613"/>
    </source>
</evidence>
<dbReference type="GO" id="GO:0047372">
    <property type="term" value="F:monoacylglycerol lipase activity"/>
    <property type="evidence" value="ECO:0007669"/>
    <property type="project" value="UniProtKB-EC"/>
</dbReference>
<proteinExistence type="inferred from homology"/>
<evidence type="ECO:0000313" key="11">
    <source>
        <dbReference type="RefSeq" id="XP_054834077.1"/>
    </source>
</evidence>
<dbReference type="PRINTS" id="PR00412">
    <property type="entry name" value="EPOXHYDRLASE"/>
</dbReference>
<dbReference type="SUPFAM" id="SSF53474">
    <property type="entry name" value="alpha/beta-Hydrolases"/>
    <property type="match status" value="1"/>
</dbReference>
<evidence type="ECO:0000256" key="3">
    <source>
        <dbReference type="ARBA" id="ARBA00013254"/>
    </source>
</evidence>
<dbReference type="AlphaFoldDB" id="A0AA97KYT6"/>
<dbReference type="GO" id="GO:0046464">
    <property type="term" value="P:acylglycerol catabolic process"/>
    <property type="evidence" value="ECO:0007669"/>
    <property type="project" value="TreeGrafter"/>
</dbReference>
<dbReference type="InterPro" id="IPR029058">
    <property type="entry name" value="AB_hydrolase_fold"/>
</dbReference>
<dbReference type="Proteomes" id="UP001190640">
    <property type="component" value="Chromosome 4"/>
</dbReference>
<comment type="catalytic activity">
    <reaction evidence="7">
        <text>1-dodecanoylglycerol + H2O = dodecanoate + glycerol + H(+)</text>
        <dbReference type="Rhea" id="RHEA:44316"/>
        <dbReference type="ChEBI" id="CHEBI:15377"/>
        <dbReference type="ChEBI" id="CHEBI:15378"/>
        <dbReference type="ChEBI" id="CHEBI:17754"/>
        <dbReference type="ChEBI" id="CHEBI:18262"/>
        <dbReference type="ChEBI" id="CHEBI:75539"/>
    </reaction>
</comment>
<evidence type="ECO:0000256" key="5">
    <source>
        <dbReference type="ARBA" id="ARBA00037874"/>
    </source>
</evidence>
<gene>
    <name evidence="11" type="primary">LOC129328814</name>
</gene>
<dbReference type="EC" id="3.1.1.23" evidence="3"/>
<dbReference type="GeneID" id="129328814"/>
<dbReference type="InterPro" id="IPR050266">
    <property type="entry name" value="AB_hydrolase_sf"/>
</dbReference>
<comment type="catalytic activity">
    <reaction evidence="1">
        <text>Hydrolyzes glycerol monoesters of long-chain fatty acids.</text>
        <dbReference type="EC" id="3.1.1.23"/>
    </reaction>
</comment>
<protein>
    <recommendedName>
        <fullName evidence="3">acylglycerol lipase</fullName>
        <ecNumber evidence="3">3.1.1.23</ecNumber>
    </recommendedName>
</protein>
<comment type="subcellular location">
    <subcellularLocation>
        <location evidence="4">Late endosome membrane</location>
        <topology evidence="4">Single-pass type II membrane protein</topology>
    </subcellularLocation>
    <subcellularLocation>
        <location evidence="5">Lysosome membrane</location>
        <topology evidence="5">Single-pass type II membrane protein</topology>
    </subcellularLocation>
    <subcellularLocation>
        <location evidence="6">Mitochondrion membrane</location>
        <topology evidence="6">Single-pass type II membrane protein</topology>
    </subcellularLocation>
</comment>
<name>A0AA97KYT6_EUBMA</name>
<feature type="domain" description="AB hydrolase-1" evidence="9">
    <location>
        <begin position="67"/>
        <end position="309"/>
    </location>
</feature>
<dbReference type="InterPro" id="IPR000639">
    <property type="entry name" value="Epox_hydrolase-like"/>
</dbReference>
<reference evidence="11" key="1">
    <citation type="submission" date="2025-08" db="UniProtKB">
        <authorList>
            <consortium name="RefSeq"/>
        </authorList>
    </citation>
    <scope>IDENTIFICATION</scope>
    <source>
        <tissue evidence="11">Blood</tissue>
    </source>
</reference>
<organism evidence="10 11">
    <name type="scientific">Eublepharis macularius</name>
    <name type="common">Leopard gecko</name>
    <name type="synonym">Cyrtodactylus macularius</name>
    <dbReference type="NCBI Taxonomy" id="481883"/>
    <lineage>
        <taxon>Eukaryota</taxon>
        <taxon>Metazoa</taxon>
        <taxon>Chordata</taxon>
        <taxon>Craniata</taxon>
        <taxon>Vertebrata</taxon>
        <taxon>Euteleostomi</taxon>
        <taxon>Lepidosauria</taxon>
        <taxon>Squamata</taxon>
        <taxon>Bifurcata</taxon>
        <taxon>Gekkota</taxon>
        <taxon>Eublepharidae</taxon>
        <taxon>Eublepharinae</taxon>
        <taxon>Eublepharis</taxon>
    </lineage>
</organism>
<evidence type="ECO:0000256" key="4">
    <source>
        <dbReference type="ARBA" id="ARBA00037797"/>
    </source>
</evidence>
<dbReference type="GO" id="GO:0031902">
    <property type="term" value="C:late endosome membrane"/>
    <property type="evidence" value="ECO:0007669"/>
    <property type="project" value="UniProtKB-SubCell"/>
</dbReference>
<dbReference type="GO" id="GO:0032281">
    <property type="term" value="C:AMPA glutamate receptor complex"/>
    <property type="evidence" value="ECO:0007669"/>
    <property type="project" value="TreeGrafter"/>
</dbReference>
<evidence type="ECO:0000259" key="9">
    <source>
        <dbReference type="Pfam" id="PF00561"/>
    </source>
</evidence>
<evidence type="ECO:0000256" key="8">
    <source>
        <dbReference type="ARBA" id="ARBA00049568"/>
    </source>
</evidence>
<dbReference type="GO" id="GO:0031966">
    <property type="term" value="C:mitochondrial membrane"/>
    <property type="evidence" value="ECO:0007669"/>
    <property type="project" value="UniProtKB-SubCell"/>
</dbReference>
<keyword evidence="10" id="KW-1185">Reference proteome</keyword>
<dbReference type="RefSeq" id="XP_054834077.1">
    <property type="nucleotide sequence ID" value="XM_054978102.1"/>
</dbReference>
<dbReference type="PANTHER" id="PTHR43798:SF5">
    <property type="entry name" value="MONOACYLGLYCEROL LIPASE ABHD6"/>
    <property type="match status" value="1"/>
</dbReference>
<evidence type="ECO:0000256" key="7">
    <source>
        <dbReference type="ARBA" id="ARBA00047662"/>
    </source>
</evidence>
<dbReference type="GO" id="GO:0005765">
    <property type="term" value="C:lysosomal membrane"/>
    <property type="evidence" value="ECO:0007669"/>
    <property type="project" value="UniProtKB-SubCell"/>
</dbReference>
<dbReference type="PRINTS" id="PR00111">
    <property type="entry name" value="ABHYDROLASE"/>
</dbReference>
<dbReference type="PANTHER" id="PTHR43798">
    <property type="entry name" value="MONOACYLGLYCEROL LIPASE"/>
    <property type="match status" value="1"/>
</dbReference>
<dbReference type="Gene3D" id="3.40.50.1820">
    <property type="entry name" value="alpha/beta hydrolase"/>
    <property type="match status" value="1"/>
</dbReference>
<dbReference type="Pfam" id="PF00561">
    <property type="entry name" value="Abhydrolase_1"/>
    <property type="match status" value="1"/>
</dbReference>
<comment type="similarity">
    <text evidence="2">Belongs to the AB hydrolase superfamily.</text>
</comment>
<dbReference type="KEGG" id="emc:129328814"/>
<evidence type="ECO:0000256" key="6">
    <source>
        <dbReference type="ARBA" id="ARBA00046308"/>
    </source>
</evidence>
<evidence type="ECO:0000313" key="10">
    <source>
        <dbReference type="Proteomes" id="UP001190640"/>
    </source>
</evidence>
<comment type="function">
    <text evidence="8">Lipase that preferentially hydrolysis medium-chain saturated monoacylglycerols including 2-arachidonoylglycerol. Through 2-arachidonoylglycerol degradation may regulate endocannabinoid signaling pathways. Also has a lysophosphatidyl lipase activity with a preference for lysophosphatidylglycerol among other lysophospholipids. Also able to degrade bis(monoacylglycero)phosphate (BMP) and constitutes the major enzyme for BMP catabolism. BMP, also known as lysobisphosphatidic acid, is enriched in late endosomes and lysosomes and plays a key role in the formation of intraluminal vesicles and in lipid sorting.</text>
</comment>
<dbReference type="InterPro" id="IPR000073">
    <property type="entry name" value="AB_hydrolase_1"/>
</dbReference>